<dbReference type="EMBL" id="JAGPXC010000003">
    <property type="protein sequence ID" value="KAH6655144.1"/>
    <property type="molecule type" value="Genomic_DNA"/>
</dbReference>
<dbReference type="RefSeq" id="XP_045959409.1">
    <property type="nucleotide sequence ID" value="XM_046099798.1"/>
</dbReference>
<sequence>MVSRSSSSQLIADLYQDRSHAVRIVTRRSGRVGQRGHKIVNHASGCMGFLASGAHLTAGGTAAVWDVHPELDWSHYAAGGLRRSGNRSDGGGACRDLFAGSREVDAREALALARIRRHVSDGQPAPGSVFKHGPSCACYCVYGNGELNGSLPTELVEHAERYESWSRVSPTLLAAKLFLGIEVPQDFRFVDWVVQVLQDTDDALEGIEGYGPETDG</sequence>
<proteinExistence type="predicted"/>
<accession>A0A9P8UNH0</accession>
<evidence type="ECO:0000313" key="1">
    <source>
        <dbReference type="EMBL" id="KAH6655144.1"/>
    </source>
</evidence>
<comment type="caution">
    <text evidence="1">The sequence shown here is derived from an EMBL/GenBank/DDBJ whole genome shotgun (WGS) entry which is preliminary data.</text>
</comment>
<reference evidence="1" key="1">
    <citation type="journal article" date="2021" name="Nat. Commun.">
        <title>Genetic determinants of endophytism in the Arabidopsis root mycobiome.</title>
        <authorList>
            <person name="Mesny F."/>
            <person name="Miyauchi S."/>
            <person name="Thiergart T."/>
            <person name="Pickel B."/>
            <person name="Atanasova L."/>
            <person name="Karlsson M."/>
            <person name="Huettel B."/>
            <person name="Barry K.W."/>
            <person name="Haridas S."/>
            <person name="Chen C."/>
            <person name="Bauer D."/>
            <person name="Andreopoulos W."/>
            <person name="Pangilinan J."/>
            <person name="LaButti K."/>
            <person name="Riley R."/>
            <person name="Lipzen A."/>
            <person name="Clum A."/>
            <person name="Drula E."/>
            <person name="Henrissat B."/>
            <person name="Kohler A."/>
            <person name="Grigoriev I.V."/>
            <person name="Martin F.M."/>
            <person name="Hacquard S."/>
        </authorList>
    </citation>
    <scope>NUCLEOTIDE SEQUENCE</scope>
    <source>
        <strain evidence="1">MPI-SDFR-AT-0073</strain>
    </source>
</reference>
<gene>
    <name evidence="1" type="ORF">BKA67DRAFT_534082</name>
</gene>
<dbReference type="Proteomes" id="UP000758603">
    <property type="component" value="Unassembled WGS sequence"/>
</dbReference>
<keyword evidence="2" id="KW-1185">Reference proteome</keyword>
<dbReference type="GeneID" id="70128690"/>
<organism evidence="1 2">
    <name type="scientific">Truncatella angustata</name>
    <dbReference type="NCBI Taxonomy" id="152316"/>
    <lineage>
        <taxon>Eukaryota</taxon>
        <taxon>Fungi</taxon>
        <taxon>Dikarya</taxon>
        <taxon>Ascomycota</taxon>
        <taxon>Pezizomycotina</taxon>
        <taxon>Sordariomycetes</taxon>
        <taxon>Xylariomycetidae</taxon>
        <taxon>Amphisphaeriales</taxon>
        <taxon>Sporocadaceae</taxon>
        <taxon>Truncatella</taxon>
    </lineage>
</organism>
<dbReference type="AlphaFoldDB" id="A0A9P8UNH0"/>
<name>A0A9P8UNH0_9PEZI</name>
<evidence type="ECO:0000313" key="2">
    <source>
        <dbReference type="Proteomes" id="UP000758603"/>
    </source>
</evidence>
<protein>
    <submittedName>
        <fullName evidence="1">Uncharacterized protein</fullName>
    </submittedName>
</protein>